<accession>A0A7Y9LC89</accession>
<dbReference type="Gene3D" id="3.40.50.300">
    <property type="entry name" value="P-loop containing nucleotide triphosphate hydrolases"/>
    <property type="match status" value="2"/>
</dbReference>
<dbReference type="Pfam" id="PF00270">
    <property type="entry name" value="DEAD"/>
    <property type="match status" value="1"/>
</dbReference>
<dbReference type="PROSITE" id="PS51192">
    <property type="entry name" value="HELICASE_ATP_BIND_1"/>
    <property type="match status" value="1"/>
</dbReference>
<keyword evidence="2" id="KW-0067">ATP-binding</keyword>
<dbReference type="AlphaFoldDB" id="A0A7Y9LC89"/>
<dbReference type="InterPro" id="IPR022307">
    <property type="entry name" value="Helicase_put_actinobac"/>
</dbReference>
<dbReference type="SUPFAM" id="SSF52540">
    <property type="entry name" value="P-loop containing nucleoside triphosphate hydrolases"/>
    <property type="match status" value="1"/>
</dbReference>
<evidence type="ECO:0000259" key="4">
    <source>
        <dbReference type="PROSITE" id="PS51194"/>
    </source>
</evidence>
<dbReference type="SMART" id="SM00487">
    <property type="entry name" value="DEXDc"/>
    <property type="match status" value="1"/>
</dbReference>
<evidence type="ECO:0000259" key="3">
    <source>
        <dbReference type="PROSITE" id="PS51192"/>
    </source>
</evidence>
<dbReference type="GO" id="GO:0006289">
    <property type="term" value="P:nucleotide-excision repair"/>
    <property type="evidence" value="ECO:0007669"/>
    <property type="project" value="TreeGrafter"/>
</dbReference>
<evidence type="ECO:0000256" key="2">
    <source>
        <dbReference type="ARBA" id="ARBA00022840"/>
    </source>
</evidence>
<dbReference type="PROSITE" id="PS51194">
    <property type="entry name" value="HELICASE_CTER"/>
    <property type="match status" value="1"/>
</dbReference>
<dbReference type="GO" id="GO:0005524">
    <property type="term" value="F:ATP binding"/>
    <property type="evidence" value="ECO:0007669"/>
    <property type="project" value="UniProtKB-KW"/>
</dbReference>
<evidence type="ECO:0000256" key="1">
    <source>
        <dbReference type="ARBA" id="ARBA00022741"/>
    </source>
</evidence>
<dbReference type="CDD" id="cd18797">
    <property type="entry name" value="SF2_C_Hrq"/>
    <property type="match status" value="1"/>
</dbReference>
<organism evidence="5 6">
    <name type="scientific">Microlunatus parietis</name>
    <dbReference type="NCBI Taxonomy" id="682979"/>
    <lineage>
        <taxon>Bacteria</taxon>
        <taxon>Bacillati</taxon>
        <taxon>Actinomycetota</taxon>
        <taxon>Actinomycetes</taxon>
        <taxon>Propionibacteriales</taxon>
        <taxon>Propionibacteriaceae</taxon>
        <taxon>Microlunatus</taxon>
    </lineage>
</organism>
<feature type="domain" description="Helicase C-terminal" evidence="4">
    <location>
        <begin position="277"/>
        <end position="436"/>
    </location>
</feature>
<dbReference type="InterPro" id="IPR027417">
    <property type="entry name" value="P-loop_NTPase"/>
</dbReference>
<protein>
    <submittedName>
        <fullName evidence="5">DEAD/DEAH box helicase domain-containing protein</fullName>
    </submittedName>
</protein>
<comment type="caution">
    <text evidence="5">The sequence shown here is derived from an EMBL/GenBank/DDBJ whole genome shotgun (WGS) entry which is preliminary data.</text>
</comment>
<dbReference type="InterPro" id="IPR001650">
    <property type="entry name" value="Helicase_C-like"/>
</dbReference>
<keyword evidence="5" id="KW-0378">Hydrolase</keyword>
<dbReference type="Pfam" id="PF09369">
    <property type="entry name" value="MZB"/>
    <property type="match status" value="1"/>
</dbReference>
<gene>
    <name evidence="5" type="ORF">BKA15_002937</name>
</gene>
<keyword evidence="1" id="KW-0547">Nucleotide-binding</keyword>
<dbReference type="GO" id="GO:0036297">
    <property type="term" value="P:interstrand cross-link repair"/>
    <property type="evidence" value="ECO:0007669"/>
    <property type="project" value="TreeGrafter"/>
</dbReference>
<keyword evidence="5" id="KW-0347">Helicase</keyword>
<reference evidence="5 6" key="1">
    <citation type="submission" date="2020-07" db="EMBL/GenBank/DDBJ databases">
        <title>Sequencing the genomes of 1000 actinobacteria strains.</title>
        <authorList>
            <person name="Klenk H.-P."/>
        </authorList>
    </citation>
    <scope>NUCLEOTIDE SEQUENCE [LARGE SCALE GENOMIC DNA]</scope>
    <source>
        <strain evidence="5 6">DSM 22083</strain>
    </source>
</reference>
<feature type="domain" description="Helicase ATP-binding" evidence="3">
    <location>
        <begin position="58"/>
        <end position="254"/>
    </location>
</feature>
<dbReference type="EMBL" id="JACCBU010000001">
    <property type="protein sequence ID" value="NYE71608.1"/>
    <property type="molecule type" value="Genomic_DNA"/>
</dbReference>
<dbReference type="PANTHER" id="PTHR47957">
    <property type="entry name" value="ATP-DEPENDENT HELICASE HRQ1"/>
    <property type="match status" value="1"/>
</dbReference>
<evidence type="ECO:0000313" key="5">
    <source>
        <dbReference type="EMBL" id="NYE71608.1"/>
    </source>
</evidence>
<dbReference type="InterPro" id="IPR011545">
    <property type="entry name" value="DEAD/DEAH_box_helicase_dom"/>
</dbReference>
<dbReference type="Pfam" id="PF22982">
    <property type="entry name" value="WHD_HRQ1"/>
    <property type="match status" value="1"/>
</dbReference>
<name>A0A7Y9LC89_9ACTN</name>
<keyword evidence="6" id="KW-1185">Reference proteome</keyword>
<sequence>MVKVGLQCRADRVRYRHLVPARAARPGDWPDWVPTAVREAIARRGGIDGLWRHQAEAADSLFLGRHTALATGTASGKSLGYLLPVLTATYGGPEAAGGLAAPDRDRLLRPRRPHTALYLAPTKALAHDQLRTGAELGPAGWPIAAIDGDSEPQQRDWARDFASYVLTNPDLVHASILPGHERWSSFLSSLRYVVIDEAHRYRGVFGSQVGCVLRRLRRVAERYGARPVFALASATGSDIGRLAAELVGVDAVEVAPVTDDGSPHGLVRMELWQPERSVESETAALLAELVAEGRQTIAFTPSRRMAELVALRARERLEDHPAAAGRIEPYRGGYLASDRRAVERALLDRSIMGVAATNALELGIDIAGMDAVIMAGLPGSRAAMWQQAGRAGRRGGDADVIIMMRQNPLDQYLADHPDELFAAPPEPVVLDAQNPYILAPQLTAAAQEFPLTARDTAYFGPTAPALIKGLCDHGVLRRRPDGAAYWTRAERAVDGIDLRSIGGRPLEIVDESTGRVLGHADRASADATVHPGAVYLHQGETYLCQELDLEEGEAIVRPARPGYYTQAQVSQQVQIVDERETARSGSGRLRLGRVDVISRVIGFLRRDEATGAVWDSTPLDLPERRMRTAACWWTMPVDDHDLSAAQLGGAVHAAEHALVGLLPLFARCDRGDVAGVSAVAHADTGGPTVFLHDAHPGGSGFARLAFLAGQELVAAAADRVDHCPCQAGCPACVVSAQCGRGNTPLDKAGAALLLGRLLDRTPELT</sequence>
<dbReference type="CDD" id="cd17923">
    <property type="entry name" value="DEXHc_Hrq1-like"/>
    <property type="match status" value="1"/>
</dbReference>
<dbReference type="SMART" id="SM00490">
    <property type="entry name" value="HELICc"/>
    <property type="match status" value="1"/>
</dbReference>
<dbReference type="InterPro" id="IPR055227">
    <property type="entry name" value="HRQ1_WHD"/>
</dbReference>
<dbReference type="NCBIfam" id="TIGR03817">
    <property type="entry name" value="DECH_helic"/>
    <property type="match status" value="1"/>
</dbReference>
<dbReference type="PANTHER" id="PTHR47957:SF3">
    <property type="entry name" value="ATP-DEPENDENT HELICASE HRQ1"/>
    <property type="match status" value="1"/>
</dbReference>
<dbReference type="Proteomes" id="UP000569914">
    <property type="component" value="Unassembled WGS sequence"/>
</dbReference>
<dbReference type="Pfam" id="PF00271">
    <property type="entry name" value="Helicase_C"/>
    <property type="match status" value="1"/>
</dbReference>
<evidence type="ECO:0000313" key="6">
    <source>
        <dbReference type="Proteomes" id="UP000569914"/>
    </source>
</evidence>
<dbReference type="InterPro" id="IPR018973">
    <property type="entry name" value="MZB"/>
</dbReference>
<dbReference type="GO" id="GO:0043138">
    <property type="term" value="F:3'-5' DNA helicase activity"/>
    <property type="evidence" value="ECO:0007669"/>
    <property type="project" value="TreeGrafter"/>
</dbReference>
<dbReference type="InterPro" id="IPR014001">
    <property type="entry name" value="Helicase_ATP-bd"/>
</dbReference>
<dbReference type="GO" id="GO:0003676">
    <property type="term" value="F:nucleic acid binding"/>
    <property type="evidence" value="ECO:0007669"/>
    <property type="project" value="InterPro"/>
</dbReference>
<proteinExistence type="predicted"/>